<feature type="compositionally biased region" description="Basic and acidic residues" evidence="1">
    <location>
        <begin position="102"/>
        <end position="112"/>
    </location>
</feature>
<keyword evidence="2" id="KW-0732">Signal</keyword>
<feature type="region of interest" description="Disordered" evidence="1">
    <location>
        <begin position="179"/>
        <end position="228"/>
    </location>
</feature>
<comment type="caution">
    <text evidence="3">The sequence shown here is derived from an EMBL/GenBank/DDBJ whole genome shotgun (WGS) entry which is preliminary data.</text>
</comment>
<feature type="signal peptide" evidence="2">
    <location>
        <begin position="1"/>
        <end position="21"/>
    </location>
</feature>
<keyword evidence="4" id="KW-1185">Reference proteome</keyword>
<proteinExistence type="predicted"/>
<accession>A0AAE1ZK43</accession>
<feature type="region of interest" description="Disordered" evidence="1">
    <location>
        <begin position="76"/>
        <end position="127"/>
    </location>
</feature>
<name>A0AAE1ZK43_SCHME</name>
<dbReference type="Proteomes" id="UP001292079">
    <property type="component" value="Unassembled WGS sequence"/>
</dbReference>
<dbReference type="EMBL" id="JALJAT010000001">
    <property type="protein sequence ID" value="KAK4475108.1"/>
    <property type="molecule type" value="Genomic_DNA"/>
</dbReference>
<reference evidence="3" key="1">
    <citation type="submission" date="2022-04" db="EMBL/GenBank/DDBJ databases">
        <authorList>
            <person name="Xu L."/>
            <person name="Lv Z."/>
        </authorList>
    </citation>
    <scope>NUCLEOTIDE SEQUENCE</scope>
    <source>
        <strain evidence="3">LV_2022a</strain>
    </source>
</reference>
<dbReference type="AlphaFoldDB" id="A0AAE1ZK43"/>
<feature type="compositionally biased region" description="Low complexity" evidence="1">
    <location>
        <begin position="214"/>
        <end position="227"/>
    </location>
</feature>
<evidence type="ECO:0000313" key="3">
    <source>
        <dbReference type="EMBL" id="KAK4475108.1"/>
    </source>
</evidence>
<evidence type="ECO:0000313" key="4">
    <source>
        <dbReference type="Proteomes" id="UP001292079"/>
    </source>
</evidence>
<evidence type="ECO:0000256" key="2">
    <source>
        <dbReference type="SAM" id="SignalP"/>
    </source>
</evidence>
<reference evidence="3" key="2">
    <citation type="journal article" date="2023" name="Infect Dis Poverty">
        <title>Chromosome-scale genome of the human blood fluke Schistosoma mekongi and its implications for public health.</title>
        <authorList>
            <person name="Zhou M."/>
            <person name="Xu L."/>
            <person name="Xu D."/>
            <person name="Chen W."/>
            <person name="Khan J."/>
            <person name="Hu Y."/>
            <person name="Huang H."/>
            <person name="Wei H."/>
            <person name="Zhang Y."/>
            <person name="Chusongsang P."/>
            <person name="Tanasarnprasert K."/>
            <person name="Hu X."/>
            <person name="Limpanont Y."/>
            <person name="Lv Z."/>
        </authorList>
    </citation>
    <scope>NUCLEOTIDE SEQUENCE</scope>
    <source>
        <strain evidence="3">LV_2022a</strain>
    </source>
</reference>
<feature type="compositionally biased region" description="Polar residues" evidence="1">
    <location>
        <begin position="184"/>
        <end position="201"/>
    </location>
</feature>
<feature type="compositionally biased region" description="Polar residues" evidence="1">
    <location>
        <begin position="114"/>
        <end position="127"/>
    </location>
</feature>
<protein>
    <submittedName>
        <fullName evidence="3">Uncharacterized protein</fullName>
    </submittedName>
</protein>
<gene>
    <name evidence="3" type="ORF">MN116_002197</name>
</gene>
<sequence length="327" mass="37624">MQFLLHNFFTLCITLILTVESLRHHHENYILHDNESGIMKNSELINENNHHEDMDSNDSKHAHNGLARWGEENPYQADADESTEVDDKKHTTSEAQYNGEQEGDKEKDKETESAENYSEQASTQQAVNKSLDHEHEGLANWGNRPTEYHDDVVTMIINGTNESTQESDDSKTTFNEAHKHENTTNHSSIWSNPIQINQSSPHDPENLKHDHHYNQNNENSTDSSNDSHIIDHLVDPLLSNMYVANNQSSVGTQTDNDTDDLKGEKLCRKCVKWQKLQLTLPCLLYPINFDAPENVNQTKIIYLHIMRKVVARINRSLNELLLDMELY</sequence>
<feature type="chain" id="PRO_5042132227" evidence="2">
    <location>
        <begin position="22"/>
        <end position="327"/>
    </location>
</feature>
<organism evidence="3 4">
    <name type="scientific">Schistosoma mekongi</name>
    <name type="common">Parasitic worm</name>
    <dbReference type="NCBI Taxonomy" id="38744"/>
    <lineage>
        <taxon>Eukaryota</taxon>
        <taxon>Metazoa</taxon>
        <taxon>Spiralia</taxon>
        <taxon>Lophotrochozoa</taxon>
        <taxon>Platyhelminthes</taxon>
        <taxon>Trematoda</taxon>
        <taxon>Digenea</taxon>
        <taxon>Strigeidida</taxon>
        <taxon>Schistosomatoidea</taxon>
        <taxon>Schistosomatidae</taxon>
        <taxon>Schistosoma</taxon>
    </lineage>
</organism>
<evidence type="ECO:0000256" key="1">
    <source>
        <dbReference type="SAM" id="MobiDB-lite"/>
    </source>
</evidence>